<dbReference type="SUPFAM" id="SSF48264">
    <property type="entry name" value="Cytochrome P450"/>
    <property type="match status" value="1"/>
</dbReference>
<comment type="similarity">
    <text evidence="2 9">Belongs to the cytochrome P450 family.</text>
</comment>
<evidence type="ECO:0000256" key="2">
    <source>
        <dbReference type="ARBA" id="ARBA00010617"/>
    </source>
</evidence>
<evidence type="ECO:0000256" key="1">
    <source>
        <dbReference type="ARBA" id="ARBA00001971"/>
    </source>
</evidence>
<accession>A0A6B9R1K4</accession>
<evidence type="ECO:0000256" key="4">
    <source>
        <dbReference type="ARBA" id="ARBA00022723"/>
    </source>
</evidence>
<feature type="binding site" description="axial binding residue" evidence="8">
    <location>
        <position position="463"/>
    </location>
    <ligand>
        <name>heme</name>
        <dbReference type="ChEBI" id="CHEBI:30413"/>
    </ligand>
    <ligandPart>
        <name>Fe</name>
        <dbReference type="ChEBI" id="CHEBI:18248"/>
    </ligandPart>
</feature>
<dbReference type="GO" id="GO:0016705">
    <property type="term" value="F:oxidoreductase activity, acting on paired donors, with incorporation or reduction of molecular oxygen"/>
    <property type="evidence" value="ECO:0007669"/>
    <property type="project" value="InterPro"/>
</dbReference>
<evidence type="ECO:0000256" key="3">
    <source>
        <dbReference type="ARBA" id="ARBA00022617"/>
    </source>
</evidence>
<gene>
    <name evidence="10" type="primary">CYP302A1</name>
</gene>
<dbReference type="FunFam" id="1.10.630.10:FF:000006">
    <property type="entry name" value="Cytochrome P450 302a1, mitochondrial"/>
    <property type="match status" value="1"/>
</dbReference>
<dbReference type="EMBL" id="MN011166">
    <property type="protein sequence ID" value="QHG62545.1"/>
    <property type="molecule type" value="mRNA"/>
</dbReference>
<dbReference type="PRINTS" id="PR00385">
    <property type="entry name" value="P450"/>
</dbReference>
<keyword evidence="4 8" id="KW-0479">Metal-binding</keyword>
<evidence type="ECO:0000256" key="9">
    <source>
        <dbReference type="RuleBase" id="RU000461"/>
    </source>
</evidence>
<dbReference type="AlphaFoldDB" id="A0A6B9R1K4"/>
<evidence type="ECO:0000256" key="5">
    <source>
        <dbReference type="ARBA" id="ARBA00023002"/>
    </source>
</evidence>
<dbReference type="GO" id="GO:0004497">
    <property type="term" value="F:monooxygenase activity"/>
    <property type="evidence" value="ECO:0007669"/>
    <property type="project" value="UniProtKB-KW"/>
</dbReference>
<name>A0A6B9R1K4_TETCI</name>
<keyword evidence="3 8" id="KW-0349">Heme</keyword>
<evidence type="ECO:0000256" key="6">
    <source>
        <dbReference type="ARBA" id="ARBA00023004"/>
    </source>
</evidence>
<dbReference type="InterPro" id="IPR002401">
    <property type="entry name" value="Cyt_P450_E_grp-I"/>
</dbReference>
<dbReference type="CDD" id="cd11054">
    <property type="entry name" value="CYP24A1-like"/>
    <property type="match status" value="1"/>
</dbReference>
<evidence type="ECO:0000313" key="10">
    <source>
        <dbReference type="EMBL" id="QHG62545.1"/>
    </source>
</evidence>
<protein>
    <submittedName>
        <fullName evidence="10">Cytochrome P450 302a1</fullName>
    </submittedName>
</protein>
<reference evidence="10" key="1">
    <citation type="submission" date="2019-06" db="EMBL/GenBank/DDBJ databases">
        <authorList>
            <person name="Ye X.Y."/>
        </authorList>
    </citation>
    <scope>NUCLEOTIDE SEQUENCE</scope>
</reference>
<evidence type="ECO:0000256" key="7">
    <source>
        <dbReference type="ARBA" id="ARBA00023033"/>
    </source>
</evidence>
<dbReference type="PANTHER" id="PTHR24279">
    <property type="entry name" value="CYTOCHROME P450"/>
    <property type="match status" value="1"/>
</dbReference>
<dbReference type="PANTHER" id="PTHR24279:SF120">
    <property type="entry name" value="CYTOCHROME P450"/>
    <property type="match status" value="1"/>
</dbReference>
<organism evidence="10">
    <name type="scientific">Tetranychus cinnabarinus</name>
    <name type="common">Carmine spider mite</name>
    <name type="synonym">Acarus cinnabarinus</name>
    <dbReference type="NCBI Taxonomy" id="93129"/>
    <lineage>
        <taxon>Eukaryota</taxon>
        <taxon>Metazoa</taxon>
        <taxon>Ecdysozoa</taxon>
        <taxon>Arthropoda</taxon>
        <taxon>Chelicerata</taxon>
        <taxon>Arachnida</taxon>
        <taxon>Acari</taxon>
        <taxon>Acariformes</taxon>
        <taxon>Trombidiformes</taxon>
        <taxon>Prostigmata</taxon>
        <taxon>Eleutherengona</taxon>
        <taxon>Raphignathae</taxon>
        <taxon>Tetranychoidea</taxon>
        <taxon>Tetranychidae</taxon>
        <taxon>Tetranychus</taxon>
    </lineage>
</organism>
<keyword evidence="6 8" id="KW-0408">Iron</keyword>
<comment type="cofactor">
    <cofactor evidence="1 8">
        <name>heme</name>
        <dbReference type="ChEBI" id="CHEBI:30413"/>
    </cofactor>
</comment>
<dbReference type="GO" id="GO:0020037">
    <property type="term" value="F:heme binding"/>
    <property type="evidence" value="ECO:0007669"/>
    <property type="project" value="InterPro"/>
</dbReference>
<dbReference type="InterPro" id="IPR001128">
    <property type="entry name" value="Cyt_P450"/>
</dbReference>
<evidence type="ECO:0000256" key="8">
    <source>
        <dbReference type="PIRSR" id="PIRSR602401-1"/>
    </source>
</evidence>
<sequence length="519" mass="59315">MVANHHWIKSLSCHSSLSPGKAAKIISTRSFTSPNTVCQAKPYNQIPGPKPLPLIGNTWRYLPYIGEYDIEKTPENCEANLKKYGPLVREVLFGKFSILHVFDPSDMDSVFRNEGKYPYRRSHRALCKYRHDRPHIYSSGGMFTENGDAWYRSRKLVQSMLLNQPQINQFIPEISLTADQLISNILEIKSLSGSVENLMPHLYRWALETNGRVFVGQQLGCLNLKGTSESEALFGAIHETHEAIMATELAATNLWQYFPTSDYKKLVKSQDVMGDIISKFIENIDHNSTSIHGAKSIVSQLFNQPEATRKDIFTIIMDLFLAAFDTTSFVVAFALYHLSCNQKCQDQVRKELFEIFPSGKEPISVESLQQMKYLKACVKESMRINPFSIGTGRVTTRDMTIRDFHIPTGTMIIVQNQVACMQESNFPRPNEFIPERWLALERGNWPKASPFAMLPFGYGARMCIGRRLSELELYILIAKILRNFRVEFDDDEPFRAKTRFINVPVGPLKLRFIDISTNK</sequence>
<dbReference type="InterPro" id="IPR050479">
    <property type="entry name" value="CYP11_CYP27_families"/>
</dbReference>
<dbReference type="PRINTS" id="PR00463">
    <property type="entry name" value="EP450I"/>
</dbReference>
<keyword evidence="7 9" id="KW-0503">Monooxygenase</keyword>
<dbReference type="InterPro" id="IPR017972">
    <property type="entry name" value="Cyt_P450_CS"/>
</dbReference>
<dbReference type="Pfam" id="PF00067">
    <property type="entry name" value="p450"/>
    <property type="match status" value="1"/>
</dbReference>
<dbReference type="Gene3D" id="1.10.630.10">
    <property type="entry name" value="Cytochrome P450"/>
    <property type="match status" value="1"/>
</dbReference>
<dbReference type="InterPro" id="IPR036396">
    <property type="entry name" value="Cyt_P450_sf"/>
</dbReference>
<proteinExistence type="evidence at transcript level"/>
<dbReference type="GO" id="GO:0005506">
    <property type="term" value="F:iron ion binding"/>
    <property type="evidence" value="ECO:0007669"/>
    <property type="project" value="InterPro"/>
</dbReference>
<keyword evidence="5 9" id="KW-0560">Oxidoreductase</keyword>
<dbReference type="PROSITE" id="PS00086">
    <property type="entry name" value="CYTOCHROME_P450"/>
    <property type="match status" value="1"/>
</dbReference>